<dbReference type="PROSITE" id="PS50822">
    <property type="entry name" value="PIWI"/>
    <property type="match status" value="1"/>
</dbReference>
<keyword evidence="6" id="KW-1185">Reference proteome</keyword>
<dbReference type="Pfam" id="PF08699">
    <property type="entry name" value="ArgoL1"/>
    <property type="match status" value="1"/>
</dbReference>
<dbReference type="Gene3D" id="2.170.260.10">
    <property type="entry name" value="paz domain"/>
    <property type="match status" value="1"/>
</dbReference>
<feature type="domain" description="PAZ" evidence="3">
    <location>
        <begin position="261"/>
        <end position="376"/>
    </location>
</feature>
<dbReference type="InterPro" id="IPR032474">
    <property type="entry name" value="Argonaute_N"/>
</dbReference>
<dbReference type="SMART" id="SM00950">
    <property type="entry name" value="Piwi"/>
    <property type="match status" value="1"/>
</dbReference>
<dbReference type="InterPro" id="IPR012337">
    <property type="entry name" value="RNaseH-like_sf"/>
</dbReference>
<sequence>MSTTSARPSSGGTMVIPGTLPSRPGAGTTGKKVQVTANYWPATTMSIKPVHQYDISIEGQGSKTLPIPVNRKVFEAAVWAAENNKVFTGTGKYIVFDGRKIAWSPMKLDLGTAEAMKATVILPEENGNGAATAPPATGGGGTGGPAAGAPPPRKFTFTIKYAAEIKMERLKKFVMGELPEGDHAQEAVNVFDAIIRHNASKIKGCEPVGRGWYLKSLYPAPADLTGGAEAWNGLRLSMRAGEKNMFLNADLATTAFVMSGNAIDVVKRILNRQDMSRALTERDCQAIGKLLAKVRIRLAFARQGRKQYGINKVDSTPAQRNMFDHTSGGVTRKISVADYFRETYNIQLKYPHLPCFVCGDVKRPVHLPFEVVEVVPGQAYRRKLDETQTGKMIAIAQQKPVDRLNRTMGGIHSIVGAVREGTTTRDNPYLEAFGVKLAKDPLTITARVLEPPELSYNPKSRQKTIKPMDGTWNLRDKQVCRGMPLHSWSVLVLAPEQRVNRASVDNFVKVLVGACKTHGMEVTMEKPPMRYGTDKNVEEMLKAAYRDAGDGCRTKPQMILVIVPDTNPRRYAEIKRTSDTTLGVITQCMQSKHVGKASMQYCANLVLKINVKLGGANAYLTGKTDKAPAQLPFITDAPTLVIGMDVTHPGPGEGTSRPSIAAMVGSLDAQCARFAATLRIQRSPQGRQRCDIIQDVFGMTTELLRAFYRSTSRKPNRIIVYRDGASEGQFVEIRQTEIAAINRACAEIEKGYAPPITYIVVTKRHNTRFFPKRREEADKSGNIQPGTVIDTNITLPKEWDFFLNSHAGLLGTSRSAHYHVLHDDNKFTPDRLQNMTYRLCYLYARCTRSVSVCPPIYYADLVAARARAHFQGLEWGEESSRGAASEHAKMWDTKFAKVKPELGSVMYYM</sequence>
<proteinExistence type="inferred from homology"/>
<dbReference type="InterPro" id="IPR014811">
    <property type="entry name" value="ArgoL1"/>
</dbReference>
<dbReference type="GO" id="GO:0003723">
    <property type="term" value="F:RNA binding"/>
    <property type="evidence" value="ECO:0007669"/>
    <property type="project" value="InterPro"/>
</dbReference>
<dbReference type="Pfam" id="PF02171">
    <property type="entry name" value="Piwi"/>
    <property type="match status" value="1"/>
</dbReference>
<dbReference type="InterPro" id="IPR036085">
    <property type="entry name" value="PAZ_dom_sf"/>
</dbReference>
<feature type="domain" description="Piwi" evidence="4">
    <location>
        <begin position="558"/>
        <end position="871"/>
    </location>
</feature>
<dbReference type="SUPFAM" id="SSF101690">
    <property type="entry name" value="PAZ domain"/>
    <property type="match status" value="1"/>
</dbReference>
<dbReference type="InterPro" id="IPR045246">
    <property type="entry name" value="Piwi_ago-like"/>
</dbReference>
<feature type="region of interest" description="Disordered" evidence="2">
    <location>
        <begin position="1"/>
        <end position="30"/>
    </location>
</feature>
<dbReference type="Pfam" id="PF02170">
    <property type="entry name" value="PAZ"/>
    <property type="match status" value="1"/>
</dbReference>
<evidence type="ECO:0000256" key="1">
    <source>
        <dbReference type="RuleBase" id="RU361178"/>
    </source>
</evidence>
<feature type="region of interest" description="Disordered" evidence="2">
    <location>
        <begin position="126"/>
        <end position="150"/>
    </location>
</feature>
<comment type="caution">
    <text evidence="5">The sequence shown here is derived from an EMBL/GenBank/DDBJ whole genome shotgun (WGS) entry which is preliminary data.</text>
</comment>
<evidence type="ECO:0000313" key="5">
    <source>
        <dbReference type="EMBL" id="TPX62148.1"/>
    </source>
</evidence>
<evidence type="ECO:0008006" key="7">
    <source>
        <dbReference type="Google" id="ProtNLM"/>
    </source>
</evidence>
<dbReference type="Pfam" id="PF16486">
    <property type="entry name" value="ArgoN"/>
    <property type="match status" value="1"/>
</dbReference>
<dbReference type="Proteomes" id="UP000318582">
    <property type="component" value="Unassembled WGS sequence"/>
</dbReference>
<dbReference type="AlphaFoldDB" id="A0A507EG34"/>
<dbReference type="CDD" id="cd02846">
    <property type="entry name" value="PAZ_argonaute_like"/>
    <property type="match status" value="1"/>
</dbReference>
<evidence type="ECO:0000259" key="3">
    <source>
        <dbReference type="PROSITE" id="PS50821"/>
    </source>
</evidence>
<feature type="compositionally biased region" description="Polar residues" evidence="2">
    <location>
        <begin position="1"/>
        <end position="12"/>
    </location>
</feature>
<evidence type="ECO:0000259" key="4">
    <source>
        <dbReference type="PROSITE" id="PS50822"/>
    </source>
</evidence>
<dbReference type="SMART" id="SM01163">
    <property type="entry name" value="DUF1785"/>
    <property type="match status" value="1"/>
</dbReference>
<protein>
    <recommendedName>
        <fullName evidence="7">Piwi domain-containing protein</fullName>
    </recommendedName>
</protein>
<organism evidence="5 6">
    <name type="scientific">Powellomyces hirtus</name>
    <dbReference type="NCBI Taxonomy" id="109895"/>
    <lineage>
        <taxon>Eukaryota</taxon>
        <taxon>Fungi</taxon>
        <taxon>Fungi incertae sedis</taxon>
        <taxon>Chytridiomycota</taxon>
        <taxon>Chytridiomycota incertae sedis</taxon>
        <taxon>Chytridiomycetes</taxon>
        <taxon>Spizellomycetales</taxon>
        <taxon>Powellomycetaceae</taxon>
        <taxon>Powellomyces</taxon>
    </lineage>
</organism>
<dbReference type="SMART" id="SM00949">
    <property type="entry name" value="PAZ"/>
    <property type="match status" value="1"/>
</dbReference>
<dbReference type="PANTHER" id="PTHR22891">
    <property type="entry name" value="EUKARYOTIC TRANSLATION INITIATION FACTOR 2C"/>
    <property type="match status" value="1"/>
</dbReference>
<dbReference type="PROSITE" id="PS50821">
    <property type="entry name" value="PAZ"/>
    <property type="match status" value="1"/>
</dbReference>
<name>A0A507EG34_9FUNG</name>
<dbReference type="InterPro" id="IPR003165">
    <property type="entry name" value="Piwi"/>
</dbReference>
<dbReference type="InterPro" id="IPR036397">
    <property type="entry name" value="RNaseH_sf"/>
</dbReference>
<evidence type="ECO:0000256" key="2">
    <source>
        <dbReference type="SAM" id="MobiDB-lite"/>
    </source>
</evidence>
<dbReference type="Gene3D" id="3.40.50.2300">
    <property type="match status" value="1"/>
</dbReference>
<accession>A0A507EG34</accession>
<dbReference type="STRING" id="109895.A0A507EG34"/>
<dbReference type="EMBL" id="QEAQ01000004">
    <property type="protein sequence ID" value="TPX62148.1"/>
    <property type="molecule type" value="Genomic_DNA"/>
</dbReference>
<dbReference type="Gene3D" id="3.30.420.10">
    <property type="entry name" value="Ribonuclease H-like superfamily/Ribonuclease H"/>
    <property type="match status" value="1"/>
</dbReference>
<gene>
    <name evidence="5" type="ORF">PhCBS80983_g00625</name>
</gene>
<feature type="compositionally biased region" description="Gly residues" evidence="2">
    <location>
        <begin position="137"/>
        <end position="146"/>
    </location>
</feature>
<dbReference type="CDD" id="cd04657">
    <property type="entry name" value="Piwi_ago-like"/>
    <property type="match status" value="1"/>
</dbReference>
<dbReference type="SUPFAM" id="SSF53098">
    <property type="entry name" value="Ribonuclease H-like"/>
    <property type="match status" value="1"/>
</dbReference>
<comment type="similarity">
    <text evidence="1">Belongs to the argonaute family.</text>
</comment>
<evidence type="ECO:0000313" key="6">
    <source>
        <dbReference type="Proteomes" id="UP000318582"/>
    </source>
</evidence>
<dbReference type="InterPro" id="IPR032473">
    <property type="entry name" value="Argonaute_Mid_dom"/>
</dbReference>
<dbReference type="InterPro" id="IPR003100">
    <property type="entry name" value="PAZ_dom"/>
</dbReference>
<reference evidence="5 6" key="1">
    <citation type="journal article" date="2019" name="Sci. Rep.">
        <title>Comparative genomics of chytrid fungi reveal insights into the obligate biotrophic and pathogenic lifestyle of Synchytrium endobioticum.</title>
        <authorList>
            <person name="van de Vossenberg B.T.L.H."/>
            <person name="Warris S."/>
            <person name="Nguyen H.D.T."/>
            <person name="van Gent-Pelzer M.P.E."/>
            <person name="Joly D.L."/>
            <person name="van de Geest H.C."/>
            <person name="Bonants P.J.M."/>
            <person name="Smith D.S."/>
            <person name="Levesque C.A."/>
            <person name="van der Lee T.A.J."/>
        </authorList>
    </citation>
    <scope>NUCLEOTIDE SEQUENCE [LARGE SCALE GENOMIC DNA]</scope>
    <source>
        <strain evidence="5 6">CBS 809.83</strain>
    </source>
</reference>
<dbReference type="Pfam" id="PF16487">
    <property type="entry name" value="ArgoMid"/>
    <property type="match status" value="1"/>
</dbReference>